<keyword evidence="1" id="KW-0472">Membrane</keyword>
<gene>
    <name evidence="2" type="ORF">ACAOBT_LOCUS21877</name>
</gene>
<proteinExistence type="predicted"/>
<dbReference type="OrthoDB" id="6782731at2759"/>
<dbReference type="Proteomes" id="UP001152888">
    <property type="component" value="Unassembled WGS sequence"/>
</dbReference>
<protein>
    <submittedName>
        <fullName evidence="2">Uncharacterized protein</fullName>
    </submittedName>
</protein>
<organism evidence="2 3">
    <name type="scientific">Acanthoscelides obtectus</name>
    <name type="common">Bean weevil</name>
    <name type="synonym">Bruchus obtectus</name>
    <dbReference type="NCBI Taxonomy" id="200917"/>
    <lineage>
        <taxon>Eukaryota</taxon>
        <taxon>Metazoa</taxon>
        <taxon>Ecdysozoa</taxon>
        <taxon>Arthropoda</taxon>
        <taxon>Hexapoda</taxon>
        <taxon>Insecta</taxon>
        <taxon>Pterygota</taxon>
        <taxon>Neoptera</taxon>
        <taxon>Endopterygota</taxon>
        <taxon>Coleoptera</taxon>
        <taxon>Polyphaga</taxon>
        <taxon>Cucujiformia</taxon>
        <taxon>Chrysomeloidea</taxon>
        <taxon>Chrysomelidae</taxon>
        <taxon>Bruchinae</taxon>
        <taxon>Bruchini</taxon>
        <taxon>Acanthoscelides</taxon>
    </lineage>
</organism>
<name>A0A9P0PRC0_ACAOB</name>
<evidence type="ECO:0000313" key="2">
    <source>
        <dbReference type="EMBL" id="CAH1994019.1"/>
    </source>
</evidence>
<evidence type="ECO:0000313" key="3">
    <source>
        <dbReference type="Proteomes" id="UP001152888"/>
    </source>
</evidence>
<keyword evidence="3" id="KW-1185">Reference proteome</keyword>
<accession>A0A9P0PRC0</accession>
<keyword evidence="1" id="KW-0812">Transmembrane</keyword>
<evidence type="ECO:0000256" key="1">
    <source>
        <dbReference type="SAM" id="Phobius"/>
    </source>
</evidence>
<sequence length="200" mass="22278">MTLKSKCPDEEYFTVLGSTLVEVPVNCNIEYQDYRFGNRQQKAIGKPLVLPSIAKNSSVELANLKLRPLKSGKIPLEDMHEIPKHIQTTNQLVMEDMKPIDQSNWSLWLTITVILAVVAVLTSIKFLKKKLKKHRKPQQAAPPGFAEETAVASARVFQSEVTATSMIKEEVGGFKPQGVVGYVGITKPKNPIKPNNLNKK</sequence>
<comment type="caution">
    <text evidence="2">The sequence shown here is derived from an EMBL/GenBank/DDBJ whole genome shotgun (WGS) entry which is preliminary data.</text>
</comment>
<keyword evidence="1" id="KW-1133">Transmembrane helix</keyword>
<dbReference type="AlphaFoldDB" id="A0A9P0PRC0"/>
<feature type="transmembrane region" description="Helical" evidence="1">
    <location>
        <begin position="105"/>
        <end position="127"/>
    </location>
</feature>
<dbReference type="EMBL" id="CAKOFQ010007189">
    <property type="protein sequence ID" value="CAH1994019.1"/>
    <property type="molecule type" value="Genomic_DNA"/>
</dbReference>
<reference evidence="2" key="1">
    <citation type="submission" date="2022-03" db="EMBL/GenBank/DDBJ databases">
        <authorList>
            <person name="Sayadi A."/>
        </authorList>
    </citation>
    <scope>NUCLEOTIDE SEQUENCE</scope>
</reference>